<keyword evidence="1" id="KW-0472">Membrane</keyword>
<dbReference type="Proteomes" id="UP000593568">
    <property type="component" value="Unassembled WGS sequence"/>
</dbReference>
<keyword evidence="1" id="KW-1133">Transmembrane helix</keyword>
<name>A0A7J9E5B5_9ROSI</name>
<evidence type="ECO:0000313" key="2">
    <source>
        <dbReference type="EMBL" id="MBA0767954.1"/>
    </source>
</evidence>
<sequence length="85" mass="9127">MVGVFRLVSGCPGPSGFGSASTAQEVTEGIDGTNLTALVTGHRLSLLHFFAIFTSSPLHLPCFYFFVILLPYLSSCRLAVLECDE</sequence>
<comment type="caution">
    <text evidence="2">The sequence shown here is derived from an EMBL/GenBank/DDBJ whole genome shotgun (WGS) entry which is preliminary data.</text>
</comment>
<dbReference type="AlphaFoldDB" id="A0A7J9E5B5"/>
<keyword evidence="1" id="KW-0812">Transmembrane</keyword>
<keyword evidence="3" id="KW-1185">Reference proteome</keyword>
<organism evidence="2 3">
    <name type="scientific">Gossypium trilobum</name>
    <dbReference type="NCBI Taxonomy" id="34281"/>
    <lineage>
        <taxon>Eukaryota</taxon>
        <taxon>Viridiplantae</taxon>
        <taxon>Streptophyta</taxon>
        <taxon>Embryophyta</taxon>
        <taxon>Tracheophyta</taxon>
        <taxon>Spermatophyta</taxon>
        <taxon>Magnoliopsida</taxon>
        <taxon>eudicotyledons</taxon>
        <taxon>Gunneridae</taxon>
        <taxon>Pentapetalae</taxon>
        <taxon>rosids</taxon>
        <taxon>malvids</taxon>
        <taxon>Malvales</taxon>
        <taxon>Malvaceae</taxon>
        <taxon>Malvoideae</taxon>
        <taxon>Gossypium</taxon>
    </lineage>
</organism>
<evidence type="ECO:0000313" key="3">
    <source>
        <dbReference type="Proteomes" id="UP000593568"/>
    </source>
</evidence>
<accession>A0A7J9E5B5</accession>
<gene>
    <name evidence="2" type="ORF">Gotri_016800</name>
</gene>
<evidence type="ECO:0000256" key="1">
    <source>
        <dbReference type="SAM" id="Phobius"/>
    </source>
</evidence>
<proteinExistence type="predicted"/>
<feature type="transmembrane region" description="Helical" evidence="1">
    <location>
        <begin position="46"/>
        <end position="70"/>
    </location>
</feature>
<protein>
    <submittedName>
        <fullName evidence="2">Uncharacterized protein</fullName>
    </submittedName>
</protein>
<reference evidence="2 3" key="1">
    <citation type="journal article" date="2019" name="Genome Biol. Evol.">
        <title>Insights into the evolution of the New World diploid cottons (Gossypium, subgenus Houzingenia) based on genome sequencing.</title>
        <authorList>
            <person name="Grover C.E."/>
            <person name="Arick M.A. 2nd"/>
            <person name="Thrash A."/>
            <person name="Conover J.L."/>
            <person name="Sanders W.S."/>
            <person name="Peterson D.G."/>
            <person name="Frelichowski J.E."/>
            <person name="Scheffler J.A."/>
            <person name="Scheffler B.E."/>
            <person name="Wendel J.F."/>
        </authorList>
    </citation>
    <scope>NUCLEOTIDE SEQUENCE [LARGE SCALE GENOMIC DNA]</scope>
    <source>
        <strain evidence="2">8</strain>
        <tissue evidence="2">Leaf</tissue>
    </source>
</reference>
<dbReference type="EMBL" id="JABEZW010000006">
    <property type="protein sequence ID" value="MBA0767954.1"/>
    <property type="molecule type" value="Genomic_DNA"/>
</dbReference>